<keyword evidence="3 23" id="KW-0436">Ligase</keyword>
<dbReference type="Pfam" id="PF04679">
    <property type="entry name" value="DNA_ligase_A_C"/>
    <property type="match status" value="1"/>
</dbReference>
<dbReference type="Gene3D" id="3.90.920.10">
    <property type="entry name" value="DNA primase, PRIM domain"/>
    <property type="match status" value="1"/>
</dbReference>
<dbReference type="NCBIfam" id="TIGR02778">
    <property type="entry name" value="ligD_pol"/>
    <property type="match status" value="1"/>
</dbReference>
<dbReference type="NCBIfam" id="TIGR02777">
    <property type="entry name" value="LigD_PE_dom"/>
    <property type="match status" value="1"/>
</dbReference>
<evidence type="ECO:0000256" key="21">
    <source>
        <dbReference type="SAM" id="MobiDB-lite"/>
    </source>
</evidence>
<keyword evidence="18" id="KW-0511">Multifunctional enzyme</keyword>
<keyword evidence="6" id="KW-0540">Nuclease</keyword>
<dbReference type="GO" id="GO:0003910">
    <property type="term" value="F:DNA ligase (ATP) activity"/>
    <property type="evidence" value="ECO:0007669"/>
    <property type="project" value="UniProtKB-EC"/>
</dbReference>
<evidence type="ECO:0000313" key="23">
    <source>
        <dbReference type="EMBL" id="MQX07189.1"/>
    </source>
</evidence>
<keyword evidence="11" id="KW-0269">Exonuclease</keyword>
<evidence type="ECO:0000256" key="3">
    <source>
        <dbReference type="ARBA" id="ARBA00022598"/>
    </source>
</evidence>
<evidence type="ECO:0000256" key="9">
    <source>
        <dbReference type="ARBA" id="ARBA00022763"/>
    </source>
</evidence>
<dbReference type="RefSeq" id="WP_037393651.1">
    <property type="nucleotide sequence ID" value="NZ_BJNI01000108.1"/>
</dbReference>
<reference evidence="23 24" key="1">
    <citation type="journal article" date="2013" name="Genome Biol.">
        <title>Comparative genomics of the core and accessory genomes of 48 Sinorhizobium strains comprising five genospecies.</title>
        <authorList>
            <person name="Sugawara M."/>
            <person name="Epstein B."/>
            <person name="Badgley B.D."/>
            <person name="Unno T."/>
            <person name="Xu L."/>
            <person name="Reese J."/>
            <person name="Gyaneshwar P."/>
            <person name="Denny R."/>
            <person name="Mudge J."/>
            <person name="Bharti A.K."/>
            <person name="Farmer A.D."/>
            <person name="May G.D."/>
            <person name="Woodward J.E."/>
            <person name="Medigue C."/>
            <person name="Vallenet D."/>
            <person name="Lajus A."/>
            <person name="Rouy Z."/>
            <person name="Martinez-Vaz B."/>
            <person name="Tiffin P."/>
            <person name="Young N.D."/>
            <person name="Sadowsky M.J."/>
        </authorList>
    </citation>
    <scope>NUCLEOTIDE SEQUENCE [LARGE SCALE GENOMIC DNA]</scope>
    <source>
        <strain evidence="23 24">USDA205</strain>
    </source>
</reference>
<name>A0A844A280_RHIFR</name>
<comment type="cofactor">
    <cofactor evidence="1">
        <name>Mn(2+)</name>
        <dbReference type="ChEBI" id="CHEBI:29035"/>
    </cofactor>
</comment>
<keyword evidence="13" id="KW-0239">DNA-directed DNA polymerase</keyword>
<comment type="catalytic activity">
    <reaction evidence="20">
        <text>ATP + (deoxyribonucleotide)n-3'-hydroxyl + 5'-phospho-(deoxyribonucleotide)m = (deoxyribonucleotide)n+m + AMP + diphosphate.</text>
        <dbReference type="EC" id="6.5.1.1"/>
    </reaction>
</comment>
<dbReference type="Proteomes" id="UP000466694">
    <property type="component" value="Unassembled WGS sequence"/>
</dbReference>
<feature type="compositionally biased region" description="Low complexity" evidence="21">
    <location>
        <begin position="549"/>
        <end position="561"/>
    </location>
</feature>
<evidence type="ECO:0000256" key="18">
    <source>
        <dbReference type="ARBA" id="ARBA00023268"/>
    </source>
</evidence>
<gene>
    <name evidence="23" type="primary">ligD</name>
    <name evidence="23" type="ORF">GHK48_02290</name>
</gene>
<keyword evidence="9" id="KW-0227">DNA damage</keyword>
<dbReference type="InterPro" id="IPR014145">
    <property type="entry name" value="LigD_pol_dom"/>
</dbReference>
<evidence type="ECO:0000256" key="12">
    <source>
        <dbReference type="ARBA" id="ARBA00022840"/>
    </source>
</evidence>
<dbReference type="GO" id="GO:0003677">
    <property type="term" value="F:DNA binding"/>
    <property type="evidence" value="ECO:0007669"/>
    <property type="project" value="UniProtKB-KW"/>
</dbReference>
<evidence type="ECO:0000256" key="6">
    <source>
        <dbReference type="ARBA" id="ARBA00022722"/>
    </source>
</evidence>
<evidence type="ECO:0000256" key="19">
    <source>
        <dbReference type="ARBA" id="ARBA00029943"/>
    </source>
</evidence>
<keyword evidence="17" id="KW-0464">Manganese</keyword>
<dbReference type="InterPro" id="IPR014144">
    <property type="entry name" value="LigD_PE_domain"/>
</dbReference>
<dbReference type="Pfam" id="PF13298">
    <property type="entry name" value="LigD_N"/>
    <property type="match status" value="1"/>
</dbReference>
<dbReference type="GO" id="GO:0006310">
    <property type="term" value="P:DNA recombination"/>
    <property type="evidence" value="ECO:0007669"/>
    <property type="project" value="UniProtKB-KW"/>
</dbReference>
<dbReference type="InterPro" id="IPR052171">
    <property type="entry name" value="NHEJ_LigD"/>
</dbReference>
<organism evidence="23 24">
    <name type="scientific">Rhizobium fredii</name>
    <name type="common">Sinorhizobium fredii</name>
    <dbReference type="NCBI Taxonomy" id="380"/>
    <lineage>
        <taxon>Bacteria</taxon>
        <taxon>Pseudomonadati</taxon>
        <taxon>Pseudomonadota</taxon>
        <taxon>Alphaproteobacteria</taxon>
        <taxon>Hyphomicrobiales</taxon>
        <taxon>Rhizobiaceae</taxon>
        <taxon>Sinorhizobium/Ensifer group</taxon>
        <taxon>Sinorhizobium</taxon>
    </lineage>
</organism>
<comment type="caution">
    <text evidence="23">The sequence shown here is derived from an EMBL/GenBank/DDBJ whole genome shotgun (WGS) entry which is preliminary data.</text>
</comment>
<dbReference type="GO" id="GO:0006281">
    <property type="term" value="P:DNA repair"/>
    <property type="evidence" value="ECO:0007669"/>
    <property type="project" value="UniProtKB-KW"/>
</dbReference>
<evidence type="ECO:0000256" key="14">
    <source>
        <dbReference type="ARBA" id="ARBA00023125"/>
    </source>
</evidence>
<dbReference type="CDD" id="cd07971">
    <property type="entry name" value="OBF_DNA_ligase_LigD"/>
    <property type="match status" value="1"/>
</dbReference>
<protein>
    <recommendedName>
        <fullName evidence="2">DNA ligase (ATP)</fullName>
        <ecNumber evidence="2">6.5.1.1</ecNumber>
    </recommendedName>
    <alternativeName>
        <fullName evidence="19">NHEJ DNA polymerase</fullName>
    </alternativeName>
</protein>
<dbReference type="NCBIfam" id="TIGR02779">
    <property type="entry name" value="NHEJ_ligase_lig"/>
    <property type="match status" value="1"/>
</dbReference>
<dbReference type="EMBL" id="WISZ01000035">
    <property type="protein sequence ID" value="MQX07189.1"/>
    <property type="molecule type" value="Genomic_DNA"/>
</dbReference>
<keyword evidence="14" id="KW-0238">DNA-binding</keyword>
<dbReference type="GO" id="GO:0003887">
    <property type="term" value="F:DNA-directed DNA polymerase activity"/>
    <property type="evidence" value="ECO:0007669"/>
    <property type="project" value="UniProtKB-KW"/>
</dbReference>
<evidence type="ECO:0000256" key="15">
    <source>
        <dbReference type="ARBA" id="ARBA00023172"/>
    </source>
</evidence>
<accession>A0A844A280</accession>
<dbReference type="GO" id="GO:0046872">
    <property type="term" value="F:metal ion binding"/>
    <property type="evidence" value="ECO:0007669"/>
    <property type="project" value="UniProtKB-KW"/>
</dbReference>
<feature type="domain" description="ATP-dependent DNA ligase family profile" evidence="22">
    <location>
        <begin position="328"/>
        <end position="453"/>
    </location>
</feature>
<evidence type="ECO:0000256" key="8">
    <source>
        <dbReference type="ARBA" id="ARBA00022741"/>
    </source>
</evidence>
<evidence type="ECO:0000259" key="22">
    <source>
        <dbReference type="PROSITE" id="PS50160"/>
    </source>
</evidence>
<dbReference type="Pfam" id="PF01068">
    <property type="entry name" value="DNA_ligase_A_M"/>
    <property type="match status" value="1"/>
</dbReference>
<dbReference type="NCBIfam" id="NF004628">
    <property type="entry name" value="PRK05972.1"/>
    <property type="match status" value="1"/>
</dbReference>
<dbReference type="EC" id="6.5.1.1" evidence="2"/>
<dbReference type="GO" id="GO:0004527">
    <property type="term" value="F:exonuclease activity"/>
    <property type="evidence" value="ECO:0007669"/>
    <property type="project" value="UniProtKB-KW"/>
</dbReference>
<dbReference type="SUPFAM" id="SSF50249">
    <property type="entry name" value="Nucleic acid-binding proteins"/>
    <property type="match status" value="1"/>
</dbReference>
<dbReference type="GeneID" id="48974366"/>
<dbReference type="CDD" id="cd07906">
    <property type="entry name" value="Adenylation_DNA_ligase_LigD_LigC"/>
    <property type="match status" value="1"/>
</dbReference>
<dbReference type="GO" id="GO:0005524">
    <property type="term" value="F:ATP binding"/>
    <property type="evidence" value="ECO:0007669"/>
    <property type="project" value="UniProtKB-KW"/>
</dbReference>
<dbReference type="CDD" id="cd04862">
    <property type="entry name" value="PaeLigD_Pol_like"/>
    <property type="match status" value="1"/>
</dbReference>
<evidence type="ECO:0000256" key="5">
    <source>
        <dbReference type="ARBA" id="ARBA00022695"/>
    </source>
</evidence>
<dbReference type="InterPro" id="IPR014146">
    <property type="entry name" value="LigD_ligase_dom"/>
</dbReference>
<sequence length="866" mass="95451">MAARSEPLSEYNRRRDFTKTREPKGAVARTHAGRKRFLVQKHDATRLHYDFRLEWEGVLKSWAVTRGPSLNPEDKRLAIRTEDHPLAYGDFEGTIPEGEYGGGTVMLWDTGWWEPEGDPSKGLKKGKLSFKLHGSRMKGGWALVRMRPRDGEKRENWLLVKETDEIASEDGENLIKENITSVVTGRTMDEIAGGKGEKRARVWHSNKSTAANLKAGAIAENDNARRRSARRPSGKLPAFKAPQLATLVTKAPAGETWLNEAKFDGYRLICAIGGGTVRCYTRNGLDWTEKFPAIAAALAELDCKSALIDGEVVALSDAGSSFSALQKALRTGASTRLYAFDLIELDGKDLSREPLIERKEKLKVLLDSLGTTAATVQYSEHVEGNGEHVLAAICKAGQEGIIAKEAKAPYRSGRTRSWLKVKCTKRQEFVIGGYTPSSKKGRPFASILVGTFEEGKLVYRGGVGTGFGEKVMQELAAAFARRRRETPPFDSVPRERMRNAVWLKPDLVAEVDFAEFTADGHVRHGSFEGMREDKEAKAVKLETAKPTDAAPGAAKSKPSAKTNKASPTKGDTDVLGIHISHPDRILFEGQGITKIDLARYYAVVADRMLPFAADHPVSLVRCPQGGQRHCFFQKHTNDGFPEAIREVPITESSGETENYMYVHDAKGLVAAVQMGTLEFHIWGATIDKLETPDRLVFDFDPDPSVDFTTVKNAAVALRTELADIGLQSFALVTGGKGVHVVVPLVRRASWDDAKSFAKAVAQNIADRDPDQFVATMSKAKRKGRIFIDWLRNERGATAIAPYSSRAREGGPIATPVGWDELERLSAANTFHIGDILERIEADTDPWRDIGKVKQSLTKKMMDSVAK</sequence>
<evidence type="ECO:0000313" key="24">
    <source>
        <dbReference type="Proteomes" id="UP000466694"/>
    </source>
</evidence>
<dbReference type="InterPro" id="IPR012309">
    <property type="entry name" value="DNA_ligase_ATP-dep_C"/>
</dbReference>
<evidence type="ECO:0000256" key="1">
    <source>
        <dbReference type="ARBA" id="ARBA00001936"/>
    </source>
</evidence>
<dbReference type="Gene3D" id="3.30.1490.70">
    <property type="match status" value="1"/>
</dbReference>
<evidence type="ECO:0000256" key="20">
    <source>
        <dbReference type="ARBA" id="ARBA00034003"/>
    </source>
</evidence>
<keyword evidence="7" id="KW-0479">Metal-binding</keyword>
<keyword evidence="5" id="KW-0548">Nucleotidyltransferase</keyword>
<keyword evidence="15" id="KW-0233">DNA recombination</keyword>
<dbReference type="InterPro" id="IPR012310">
    <property type="entry name" value="DNA_ligase_ATP-dep_cent"/>
</dbReference>
<dbReference type="AlphaFoldDB" id="A0A844A280"/>
<evidence type="ECO:0000256" key="11">
    <source>
        <dbReference type="ARBA" id="ARBA00022839"/>
    </source>
</evidence>
<keyword evidence="8" id="KW-0547">Nucleotide-binding</keyword>
<feature type="region of interest" description="Disordered" evidence="21">
    <location>
        <begin position="542"/>
        <end position="574"/>
    </location>
</feature>
<keyword evidence="16" id="KW-0234">DNA repair</keyword>
<keyword evidence="10" id="KW-0378">Hydrolase</keyword>
<evidence type="ECO:0000256" key="10">
    <source>
        <dbReference type="ARBA" id="ARBA00022801"/>
    </source>
</evidence>
<evidence type="ECO:0000256" key="16">
    <source>
        <dbReference type="ARBA" id="ARBA00023204"/>
    </source>
</evidence>
<dbReference type="Gene3D" id="3.30.470.30">
    <property type="entry name" value="DNA ligase/mRNA capping enzyme"/>
    <property type="match status" value="1"/>
</dbReference>
<dbReference type="PANTHER" id="PTHR42705:SF2">
    <property type="entry name" value="BIFUNCTIONAL NON-HOMOLOGOUS END JOINING PROTEIN LIGD"/>
    <property type="match status" value="1"/>
</dbReference>
<keyword evidence="12" id="KW-0067">ATP-binding</keyword>
<dbReference type="Pfam" id="PF21686">
    <property type="entry name" value="LigD_Prim-Pol"/>
    <property type="match status" value="1"/>
</dbReference>
<dbReference type="SUPFAM" id="SSF56091">
    <property type="entry name" value="DNA ligase/mRNA capping enzyme, catalytic domain"/>
    <property type="match status" value="1"/>
</dbReference>
<keyword evidence="4" id="KW-0808">Transferase</keyword>
<evidence type="ECO:0000256" key="17">
    <source>
        <dbReference type="ARBA" id="ARBA00023211"/>
    </source>
</evidence>
<feature type="compositionally biased region" description="Basic and acidic residues" evidence="21">
    <location>
        <begin position="11"/>
        <end position="24"/>
    </location>
</feature>
<dbReference type="InterPro" id="IPR012340">
    <property type="entry name" value="NA-bd_OB-fold"/>
</dbReference>
<evidence type="ECO:0000256" key="7">
    <source>
        <dbReference type="ARBA" id="ARBA00022723"/>
    </source>
</evidence>
<evidence type="ECO:0000256" key="4">
    <source>
        <dbReference type="ARBA" id="ARBA00022679"/>
    </source>
</evidence>
<dbReference type="Gene3D" id="2.40.50.140">
    <property type="entry name" value="Nucleic acid-binding proteins"/>
    <property type="match status" value="1"/>
</dbReference>
<dbReference type="InterPro" id="IPR014143">
    <property type="entry name" value="NHEJ_ligase_prk"/>
</dbReference>
<dbReference type="NCBIfam" id="TIGR02776">
    <property type="entry name" value="NHEJ_ligase_prk"/>
    <property type="match status" value="1"/>
</dbReference>
<dbReference type="PROSITE" id="PS50160">
    <property type="entry name" value="DNA_LIGASE_A3"/>
    <property type="match status" value="1"/>
</dbReference>
<proteinExistence type="predicted"/>
<dbReference type="InterPro" id="IPR033651">
    <property type="entry name" value="PaeLigD_Pol-like"/>
</dbReference>
<dbReference type="PANTHER" id="PTHR42705">
    <property type="entry name" value="BIFUNCTIONAL NON-HOMOLOGOUS END JOINING PROTEIN LIGD"/>
    <property type="match status" value="1"/>
</dbReference>
<evidence type="ECO:0000256" key="13">
    <source>
        <dbReference type="ARBA" id="ARBA00022932"/>
    </source>
</evidence>
<feature type="region of interest" description="Disordered" evidence="21">
    <location>
        <begin position="1"/>
        <end position="29"/>
    </location>
</feature>
<evidence type="ECO:0000256" key="2">
    <source>
        <dbReference type="ARBA" id="ARBA00012727"/>
    </source>
</evidence>